<dbReference type="Proteomes" id="UP001174934">
    <property type="component" value="Unassembled WGS sequence"/>
</dbReference>
<feature type="compositionally biased region" description="Polar residues" evidence="3">
    <location>
        <begin position="757"/>
        <end position="769"/>
    </location>
</feature>
<feature type="region of interest" description="Disordered" evidence="3">
    <location>
        <begin position="660"/>
        <end position="697"/>
    </location>
</feature>
<dbReference type="GO" id="GO:0005737">
    <property type="term" value="C:cytoplasm"/>
    <property type="evidence" value="ECO:0007669"/>
    <property type="project" value="InterPro"/>
</dbReference>
<dbReference type="CDD" id="cd00160">
    <property type="entry name" value="RhoGEF"/>
    <property type="match status" value="1"/>
</dbReference>
<reference evidence="5" key="1">
    <citation type="submission" date="2023-06" db="EMBL/GenBank/DDBJ databases">
        <title>Genome-scale phylogeny and comparative genomics of the fungal order Sordariales.</title>
        <authorList>
            <consortium name="Lawrence Berkeley National Laboratory"/>
            <person name="Hensen N."/>
            <person name="Bonometti L."/>
            <person name="Westerberg I."/>
            <person name="Brannstrom I.O."/>
            <person name="Guillou S."/>
            <person name="Cros-Aarteil S."/>
            <person name="Calhoun S."/>
            <person name="Haridas S."/>
            <person name="Kuo A."/>
            <person name="Mondo S."/>
            <person name="Pangilinan J."/>
            <person name="Riley R."/>
            <person name="LaButti K."/>
            <person name="Andreopoulos B."/>
            <person name="Lipzen A."/>
            <person name="Chen C."/>
            <person name="Yanf M."/>
            <person name="Daum C."/>
            <person name="Ng V."/>
            <person name="Clum A."/>
            <person name="Steindorff A."/>
            <person name="Ohm R."/>
            <person name="Martin F."/>
            <person name="Silar P."/>
            <person name="Natvig D."/>
            <person name="Lalanne C."/>
            <person name="Gautier V."/>
            <person name="Ament-velasquez S.L."/>
            <person name="Kruys A."/>
            <person name="Hutchinson M.I."/>
            <person name="Powell A.J."/>
            <person name="Barry K."/>
            <person name="Miller A.N."/>
            <person name="Grigoriev I.V."/>
            <person name="Debuchy R."/>
            <person name="Gladieux P."/>
            <person name="Thoren M.H."/>
            <person name="Johannesson H."/>
        </authorList>
    </citation>
    <scope>NUCLEOTIDE SEQUENCE</scope>
    <source>
        <strain evidence="5">SMH3391-2</strain>
    </source>
</reference>
<feature type="region of interest" description="Disordered" evidence="3">
    <location>
        <begin position="986"/>
        <end position="1066"/>
    </location>
</feature>
<dbReference type="InterPro" id="IPR004148">
    <property type="entry name" value="BAR_dom"/>
</dbReference>
<organism evidence="5 6">
    <name type="scientific">Bombardia bombarda</name>
    <dbReference type="NCBI Taxonomy" id="252184"/>
    <lineage>
        <taxon>Eukaryota</taxon>
        <taxon>Fungi</taxon>
        <taxon>Dikarya</taxon>
        <taxon>Ascomycota</taxon>
        <taxon>Pezizomycotina</taxon>
        <taxon>Sordariomycetes</taxon>
        <taxon>Sordariomycetidae</taxon>
        <taxon>Sordariales</taxon>
        <taxon>Lasiosphaeriaceae</taxon>
        <taxon>Bombardia</taxon>
    </lineage>
</organism>
<feature type="compositionally biased region" description="Polar residues" evidence="3">
    <location>
        <begin position="1020"/>
        <end position="1029"/>
    </location>
</feature>
<feature type="compositionally biased region" description="Basic and acidic residues" evidence="3">
    <location>
        <begin position="668"/>
        <end position="678"/>
    </location>
</feature>
<evidence type="ECO:0000313" key="6">
    <source>
        <dbReference type="Proteomes" id="UP001174934"/>
    </source>
</evidence>
<dbReference type="GO" id="GO:0032955">
    <property type="term" value="P:regulation of division septum assembly"/>
    <property type="evidence" value="ECO:0007669"/>
    <property type="project" value="TreeGrafter"/>
</dbReference>
<feature type="compositionally biased region" description="Polar residues" evidence="3">
    <location>
        <begin position="71"/>
        <end position="86"/>
    </location>
</feature>
<feature type="compositionally biased region" description="Polar residues" evidence="3">
    <location>
        <begin position="472"/>
        <end position="482"/>
    </location>
</feature>
<evidence type="ECO:0000256" key="2">
    <source>
        <dbReference type="SAM" id="Coils"/>
    </source>
</evidence>
<accession>A0AA39WMY3</accession>
<feature type="compositionally biased region" description="Low complexity" evidence="3">
    <location>
        <begin position="87"/>
        <end position="99"/>
    </location>
</feature>
<dbReference type="SUPFAM" id="SSF103657">
    <property type="entry name" value="BAR/IMD domain-like"/>
    <property type="match status" value="1"/>
</dbReference>
<name>A0AA39WMY3_9PEZI</name>
<feature type="coiled-coil region" evidence="2">
    <location>
        <begin position="1582"/>
        <end position="1613"/>
    </location>
</feature>
<feature type="region of interest" description="Disordered" evidence="3">
    <location>
        <begin position="43"/>
        <end position="141"/>
    </location>
</feature>
<dbReference type="Gene3D" id="1.20.1270.60">
    <property type="entry name" value="Arfaptin homology (AH) domain/BAR domain"/>
    <property type="match status" value="1"/>
</dbReference>
<feature type="region of interest" description="Disordered" evidence="3">
    <location>
        <begin position="1107"/>
        <end position="1142"/>
    </location>
</feature>
<feature type="region of interest" description="Disordered" evidence="3">
    <location>
        <begin position="1763"/>
        <end position="1867"/>
    </location>
</feature>
<dbReference type="InterPro" id="IPR027267">
    <property type="entry name" value="AH/BAR_dom_sf"/>
</dbReference>
<feature type="region of interest" description="Disordered" evidence="3">
    <location>
        <begin position="1252"/>
        <end position="1293"/>
    </location>
</feature>
<dbReference type="PANTHER" id="PTHR22834">
    <property type="entry name" value="NUCLEAR FUSION PROTEIN FUS2"/>
    <property type="match status" value="1"/>
</dbReference>
<feature type="compositionally biased region" description="Basic and acidic residues" evidence="3">
    <location>
        <begin position="632"/>
        <end position="643"/>
    </location>
</feature>
<feature type="compositionally biased region" description="Low complexity" evidence="3">
    <location>
        <begin position="451"/>
        <end position="462"/>
    </location>
</feature>
<feature type="compositionally biased region" description="Low complexity" evidence="3">
    <location>
        <begin position="1686"/>
        <end position="1700"/>
    </location>
</feature>
<feature type="region of interest" description="Disordered" evidence="3">
    <location>
        <begin position="494"/>
        <end position="550"/>
    </location>
</feature>
<evidence type="ECO:0000313" key="5">
    <source>
        <dbReference type="EMBL" id="KAK0618359.1"/>
    </source>
</evidence>
<dbReference type="CDD" id="cd07589">
    <property type="entry name" value="BAR_DNMBP"/>
    <property type="match status" value="1"/>
</dbReference>
<evidence type="ECO:0000256" key="1">
    <source>
        <dbReference type="ARBA" id="ARBA00022658"/>
    </source>
</evidence>
<dbReference type="SUPFAM" id="SSF48065">
    <property type="entry name" value="DBL homology domain (DH-domain)"/>
    <property type="match status" value="1"/>
</dbReference>
<feature type="region of interest" description="Disordered" evidence="3">
    <location>
        <begin position="711"/>
        <end position="731"/>
    </location>
</feature>
<comment type="caution">
    <text evidence="5">The sequence shown here is derived from an EMBL/GenBank/DDBJ whole genome shotgun (WGS) entry which is preliminary data.</text>
</comment>
<feature type="region of interest" description="Disordered" evidence="3">
    <location>
        <begin position="1683"/>
        <end position="1722"/>
    </location>
</feature>
<dbReference type="InterPro" id="IPR000219">
    <property type="entry name" value="DH_dom"/>
</dbReference>
<feature type="region of interest" description="Disordered" evidence="3">
    <location>
        <begin position="747"/>
        <end position="779"/>
    </location>
</feature>
<dbReference type="EMBL" id="JAULSR010000005">
    <property type="protein sequence ID" value="KAK0618359.1"/>
    <property type="molecule type" value="Genomic_DNA"/>
</dbReference>
<sequence length="1943" mass="213234">MSALDNRPSQIPVASYATANSQAFAANARSRDAFAANLVDPDDFYRSYQVPPPASTDATHPPSPSKDPMASTVTASRQPLSLRSNGTTPTPKHTPTSPTGRNALRPSLRSASNPTENRLGKTAPKSSVVAGNGLGTAGAHPLSVKDLRKKFDQTASQSAATVRKVTPKQTRAITPNSGNVRAPGAGNNTTSYSVLRATPTRDTGHETGRASGVRSAQRPKPAARESLSTSSQSFASRISRPQNSASSTTQASKSTTRLSPTSSSQLPTSLPTPPRNGLLFGEILPEEIGSVTAGFGIQNNRPRRISDSNMQDLSKSRLRSFSDPDIEPPSPTDWYRAAASEHEDPDVDTFEIVKSHSRAQSDLPGPKDTLSRPDYAAARQISDFGATSPISPTSRLPIFKKRLSTQSNSSAVSTRSNSPAALKYTTVSGRNSRQQGLTATRSKTPTARSITPTTGTKTPSQTAGSGRKAPPSNITTPNSNSRLNAYVSVTAPRLSPSLRSSRPRQSVATATTAASRMRVSEATFLPQKLGQRGTSKADDSSAPTNRRRKVSVGPIDFAQRRETIKLAYSKSIKEIQAKEAKEARQAALDKRKYELEAVALAKSEAVATPEAATEVDVATATVSPDEELQEEESSRYLEETSVHREKTMLAEPLKITTNLSSLQPPIEEVSRPSLERDSPTFGMPGSFPGVGSYSLDGEEIPQSAISTTSAATFFDPEEQTEPPRPESLSGTLTIDQDLGIMGLNQAQTATETEDSEQSSPLIRRQTSYHSPFDEDGMDDENVSIKISLDASAQSSPQLTPTRTDFDREHSIPSLTDLAIPSSTNLPTLIQDEYEPQPYTYSSPTYQTTVTILGPENDFRPSYKDQYRDTMPASDLLQADESSGVETFGALAHGHTPSAGTRPEELNVKAETFNRLEGFYVGPHLQDNIASLRDSVLTSSDPDVSYDNRAPSVDFDNAFDTSRNLTLPAFLIPSDRLSQHSAWTDFSVGSEDHETGPTGPSSQSRDLETREANIISHPTKDSSMQQPSSQDVKRSPGLSPQEGSDMSSSKLAAGPFLNEDHGPEDDTGEEVAIAYSQESQKIPAFPNHTNPHPFGPQSPPYVADYDMDGSAYMSGTRPNSYLHSQGEESEDLAQTVSTPRSTGQLSLETLEVADPSHTEDKAVLTEAHDFLDKEHKRLRQRHLVIRELIDTEEIFVRDMSVVEEIYKDTAAGVPNLDSKTIKLIFRNTDDIIVFHSSFLAQLKEGASSVYTPKTRKTPVISPQDSKDSDSTTLHSTHSSRASGNGNPELNDARDRQTSIGPLFSKNIDQLKVAYEAYLRSSDQSSKRLVQIQQDESVKVWLTACNEVASELTTAWNLDSLLIKPMQRITKYPDIITHLLKHTPADHPDYEPLVNARATVMDTIDEINKSKKNFELVGQIVGNRKRKDSDVRAGIARAFVKRVDKLQASNNKPAEDESFMKLHERFADDYLRLQVVLRDVEFYTRNVATYVHEFLRYLSSMELVMRLQPSRDYSHIESKWVQFNVSMRDIEKIALEKHLSDVRKHVIEPFEQVIRCYGNPSLAMKKRAKRRLDYEKSMQLKANGKKVDKQLAELVEQYEALNDTLKKELPKLSALTAQIGNICLGKFVSIQATWFSIWKEKVRAPLQDSSAHIPELADIVGAFQREFMLQEERANSIGILNPALKGRTSQSTTDDASSTFSSKMRSRPGDLLSPRGRGLSVNSDYIPSLPTPDFGKRNSGQFALSPTGILPSPSHYYRDYYSGTNGHARGSSRSPIASDYASSSRVAPSMSARPSTGRSIEAPSLPRQSSDSTAQSVGLNRHDSTSTFNSNYHLPEPRRLSGLFHSALPLPDGPEESQRSSRASSRERGPPIDTYRVLWLAASLFEFNIETTKIEAGYPYLTYQAGEIFDVLAEKGELWLAKNQDDKRHLVGWIWSKHFAKLADS</sequence>
<keyword evidence="6" id="KW-1185">Reference proteome</keyword>
<keyword evidence="1" id="KW-0344">Guanine-nucleotide releasing factor</keyword>
<dbReference type="Pfam" id="PF00621">
    <property type="entry name" value="RhoGEF"/>
    <property type="match status" value="1"/>
</dbReference>
<feature type="compositionally biased region" description="Polar residues" evidence="3">
    <location>
        <begin position="1804"/>
        <end position="1816"/>
    </location>
</feature>
<evidence type="ECO:0000256" key="3">
    <source>
        <dbReference type="SAM" id="MobiDB-lite"/>
    </source>
</evidence>
<feature type="compositionally biased region" description="Polar residues" evidence="3">
    <location>
        <begin position="226"/>
        <end position="243"/>
    </location>
</feature>
<feature type="region of interest" description="Disordered" evidence="3">
    <location>
        <begin position="620"/>
        <end position="643"/>
    </location>
</feature>
<feature type="compositionally biased region" description="Polar residues" evidence="3">
    <location>
        <begin position="1769"/>
        <end position="1796"/>
    </location>
</feature>
<proteinExistence type="predicted"/>
<feature type="compositionally biased region" description="Polar residues" evidence="3">
    <location>
        <begin position="167"/>
        <end position="179"/>
    </location>
</feature>
<dbReference type="Pfam" id="PF03114">
    <property type="entry name" value="BAR"/>
    <property type="match status" value="1"/>
</dbReference>
<feature type="compositionally biased region" description="Low complexity" evidence="3">
    <location>
        <begin position="1269"/>
        <end position="1278"/>
    </location>
</feature>
<feature type="compositionally biased region" description="Low complexity" evidence="3">
    <location>
        <begin position="494"/>
        <end position="504"/>
    </location>
</feature>
<keyword evidence="2" id="KW-0175">Coiled coil</keyword>
<feature type="compositionally biased region" description="Polar residues" evidence="3">
    <location>
        <begin position="1131"/>
        <end position="1142"/>
    </location>
</feature>
<dbReference type="GO" id="GO:0031991">
    <property type="term" value="P:regulation of actomyosin contractile ring contraction"/>
    <property type="evidence" value="ECO:0007669"/>
    <property type="project" value="TreeGrafter"/>
</dbReference>
<feature type="region of interest" description="Disordered" evidence="3">
    <location>
        <begin position="401"/>
        <end position="482"/>
    </location>
</feature>
<dbReference type="InterPro" id="IPR051492">
    <property type="entry name" value="Dynamin-Rho_GEF"/>
</dbReference>
<protein>
    <recommendedName>
        <fullName evidence="4">DH domain-containing protein</fullName>
    </recommendedName>
</protein>
<feature type="compositionally biased region" description="Basic and acidic residues" evidence="3">
    <location>
        <begin position="1854"/>
        <end position="1867"/>
    </location>
</feature>
<feature type="domain" description="DH" evidence="4">
    <location>
        <begin position="1179"/>
        <end position="1408"/>
    </location>
</feature>
<dbReference type="PROSITE" id="PS50010">
    <property type="entry name" value="DH_2"/>
    <property type="match status" value="1"/>
</dbReference>
<dbReference type="Gene3D" id="1.20.900.10">
    <property type="entry name" value="Dbl homology (DH) domain"/>
    <property type="match status" value="1"/>
</dbReference>
<feature type="region of interest" description="Disordered" evidence="3">
    <location>
        <begin position="155"/>
        <end position="279"/>
    </location>
</feature>
<evidence type="ECO:0000259" key="4">
    <source>
        <dbReference type="PROSITE" id="PS50010"/>
    </source>
</evidence>
<feature type="compositionally biased region" description="Low complexity" evidence="3">
    <location>
        <begin position="244"/>
        <end position="269"/>
    </location>
</feature>
<dbReference type="SMART" id="SM00325">
    <property type="entry name" value="RhoGEF"/>
    <property type="match status" value="1"/>
</dbReference>
<feature type="compositionally biased region" description="Polar residues" evidence="3">
    <location>
        <begin position="425"/>
        <end position="450"/>
    </location>
</feature>
<feature type="compositionally biased region" description="Polar residues" evidence="3">
    <location>
        <begin position="1040"/>
        <end position="1049"/>
    </location>
</feature>
<feature type="region of interest" description="Disordered" evidence="3">
    <location>
        <begin position="294"/>
        <end position="333"/>
    </location>
</feature>
<dbReference type="GO" id="GO:0005085">
    <property type="term" value="F:guanyl-nucleotide exchange factor activity"/>
    <property type="evidence" value="ECO:0007669"/>
    <property type="project" value="UniProtKB-KW"/>
</dbReference>
<dbReference type="InterPro" id="IPR035899">
    <property type="entry name" value="DBL_dom_sf"/>
</dbReference>
<gene>
    <name evidence="5" type="ORF">B0T17DRAFT_495921</name>
</gene>
<dbReference type="PANTHER" id="PTHR22834:SF20">
    <property type="entry name" value="SH3 DOMAIN-CONTAINING PROTEIN"/>
    <property type="match status" value="1"/>
</dbReference>
<feature type="compositionally biased region" description="Low complexity" evidence="3">
    <location>
        <begin position="404"/>
        <end position="418"/>
    </location>
</feature>